<comment type="caution">
    <text evidence="1">The sequence shown here is derived from an EMBL/GenBank/DDBJ whole genome shotgun (WGS) entry which is preliminary data.</text>
</comment>
<accession>A0A6D2HNY4</accession>
<proteinExistence type="predicted"/>
<reference evidence="1" key="1">
    <citation type="submission" date="2020-01" db="EMBL/GenBank/DDBJ databases">
        <authorList>
            <person name="Mishra B."/>
        </authorList>
    </citation>
    <scope>NUCLEOTIDE SEQUENCE [LARGE SCALE GENOMIC DNA]</scope>
</reference>
<evidence type="ECO:0000313" key="2">
    <source>
        <dbReference type="Proteomes" id="UP000467841"/>
    </source>
</evidence>
<evidence type="ECO:0000313" key="1">
    <source>
        <dbReference type="EMBL" id="CAA7017968.1"/>
    </source>
</evidence>
<dbReference type="AlphaFoldDB" id="A0A6D2HNY4"/>
<name>A0A6D2HNY4_9BRAS</name>
<organism evidence="1 2">
    <name type="scientific">Microthlaspi erraticum</name>
    <dbReference type="NCBI Taxonomy" id="1685480"/>
    <lineage>
        <taxon>Eukaryota</taxon>
        <taxon>Viridiplantae</taxon>
        <taxon>Streptophyta</taxon>
        <taxon>Embryophyta</taxon>
        <taxon>Tracheophyta</taxon>
        <taxon>Spermatophyta</taxon>
        <taxon>Magnoliopsida</taxon>
        <taxon>eudicotyledons</taxon>
        <taxon>Gunneridae</taxon>
        <taxon>Pentapetalae</taxon>
        <taxon>rosids</taxon>
        <taxon>malvids</taxon>
        <taxon>Brassicales</taxon>
        <taxon>Brassicaceae</taxon>
        <taxon>Coluteocarpeae</taxon>
        <taxon>Microthlaspi</taxon>
    </lineage>
</organism>
<dbReference type="Proteomes" id="UP000467841">
    <property type="component" value="Unassembled WGS sequence"/>
</dbReference>
<sequence length="133" mass="15021">MQLIKHIIKSRDRMSILYSDIVDGSAVHTHAPTPIFLGHKKNRNSTRTHAFPDVTLIHKLIYLALEFFGFNRIGSVCWTVWKCGSRNKIYLMLNASDWWQSLGQSSGNTSWKSCKSLDISLGISGALSIKKVK</sequence>
<protein>
    <submittedName>
        <fullName evidence="1">Uncharacterized protein</fullName>
    </submittedName>
</protein>
<keyword evidence="2" id="KW-1185">Reference proteome</keyword>
<dbReference type="EMBL" id="CACVBM020000341">
    <property type="protein sequence ID" value="CAA7017968.1"/>
    <property type="molecule type" value="Genomic_DNA"/>
</dbReference>
<gene>
    <name evidence="1" type="ORF">MERR_LOCUS5203</name>
</gene>